<reference evidence="1" key="1">
    <citation type="journal article" date="2023" name="Mol. Phylogenet. Evol.">
        <title>Genome-scale phylogeny and comparative genomics of the fungal order Sordariales.</title>
        <authorList>
            <person name="Hensen N."/>
            <person name="Bonometti L."/>
            <person name="Westerberg I."/>
            <person name="Brannstrom I.O."/>
            <person name="Guillou S."/>
            <person name="Cros-Aarteil S."/>
            <person name="Calhoun S."/>
            <person name="Haridas S."/>
            <person name="Kuo A."/>
            <person name="Mondo S."/>
            <person name="Pangilinan J."/>
            <person name="Riley R."/>
            <person name="LaButti K."/>
            <person name="Andreopoulos B."/>
            <person name="Lipzen A."/>
            <person name="Chen C."/>
            <person name="Yan M."/>
            <person name="Daum C."/>
            <person name="Ng V."/>
            <person name="Clum A."/>
            <person name="Steindorff A."/>
            <person name="Ohm R.A."/>
            <person name="Martin F."/>
            <person name="Silar P."/>
            <person name="Natvig D.O."/>
            <person name="Lalanne C."/>
            <person name="Gautier V."/>
            <person name="Ament-Velasquez S.L."/>
            <person name="Kruys A."/>
            <person name="Hutchinson M.I."/>
            <person name="Powell A.J."/>
            <person name="Barry K."/>
            <person name="Miller A.N."/>
            <person name="Grigoriev I.V."/>
            <person name="Debuchy R."/>
            <person name="Gladieux P."/>
            <person name="Hiltunen Thoren M."/>
            <person name="Johannesson H."/>
        </authorList>
    </citation>
    <scope>NUCLEOTIDE SEQUENCE</scope>
    <source>
        <strain evidence="1">CBS 315.58</strain>
    </source>
</reference>
<accession>A0AAN6XHK4</accession>
<keyword evidence="2" id="KW-1185">Reference proteome</keyword>
<dbReference type="Proteomes" id="UP001303160">
    <property type="component" value="Unassembled WGS sequence"/>
</dbReference>
<reference evidence="1" key="2">
    <citation type="submission" date="2023-05" db="EMBL/GenBank/DDBJ databases">
        <authorList>
            <consortium name="Lawrence Berkeley National Laboratory"/>
            <person name="Steindorff A."/>
            <person name="Hensen N."/>
            <person name="Bonometti L."/>
            <person name="Westerberg I."/>
            <person name="Brannstrom I.O."/>
            <person name="Guillou S."/>
            <person name="Cros-Aarteil S."/>
            <person name="Calhoun S."/>
            <person name="Haridas S."/>
            <person name="Kuo A."/>
            <person name="Mondo S."/>
            <person name="Pangilinan J."/>
            <person name="Riley R."/>
            <person name="Labutti K."/>
            <person name="Andreopoulos B."/>
            <person name="Lipzen A."/>
            <person name="Chen C."/>
            <person name="Yanf M."/>
            <person name="Daum C."/>
            <person name="Ng V."/>
            <person name="Clum A."/>
            <person name="Ohm R."/>
            <person name="Martin F."/>
            <person name="Silar P."/>
            <person name="Natvig D."/>
            <person name="Lalanne C."/>
            <person name="Gautier V."/>
            <person name="Ament-Velasquez S.L."/>
            <person name="Kruys A."/>
            <person name="Hutchinson M.I."/>
            <person name="Powell A.J."/>
            <person name="Barry K."/>
            <person name="Miller A.N."/>
            <person name="Grigoriev I.V."/>
            <person name="Debuchy R."/>
            <person name="Gladieux P."/>
            <person name="Thoren M.H."/>
            <person name="Johannesson H."/>
        </authorList>
    </citation>
    <scope>NUCLEOTIDE SEQUENCE</scope>
    <source>
        <strain evidence="1">CBS 315.58</strain>
    </source>
</reference>
<name>A0AAN6XHK4_9PEZI</name>
<comment type="caution">
    <text evidence="1">The sequence shown here is derived from an EMBL/GenBank/DDBJ whole genome shotgun (WGS) entry which is preliminary data.</text>
</comment>
<evidence type="ECO:0000313" key="2">
    <source>
        <dbReference type="Proteomes" id="UP001303160"/>
    </source>
</evidence>
<sequence>MKIPEGWHQVYVYTRLNIRDIIAELERLRGKDTFCLDEIDDEEWLIVTATPLTDADHQTLNERAFRHLVSQEDLDDPEAHQRLWEKVPPYEFLPYPSEPSGAGQKSSSNGILASLKHLFSWS</sequence>
<organism evidence="1 2">
    <name type="scientific">Triangularia verruculosa</name>
    <dbReference type="NCBI Taxonomy" id="2587418"/>
    <lineage>
        <taxon>Eukaryota</taxon>
        <taxon>Fungi</taxon>
        <taxon>Dikarya</taxon>
        <taxon>Ascomycota</taxon>
        <taxon>Pezizomycotina</taxon>
        <taxon>Sordariomycetes</taxon>
        <taxon>Sordariomycetidae</taxon>
        <taxon>Sordariales</taxon>
        <taxon>Podosporaceae</taxon>
        <taxon>Triangularia</taxon>
    </lineage>
</organism>
<dbReference type="EMBL" id="MU863915">
    <property type="protein sequence ID" value="KAK4200764.1"/>
    <property type="molecule type" value="Genomic_DNA"/>
</dbReference>
<gene>
    <name evidence="1" type="ORF">QBC40DRAFT_253771</name>
</gene>
<evidence type="ECO:0000313" key="1">
    <source>
        <dbReference type="EMBL" id="KAK4200764.1"/>
    </source>
</evidence>
<protein>
    <submittedName>
        <fullName evidence="1">Uncharacterized protein</fullName>
    </submittedName>
</protein>
<dbReference type="AlphaFoldDB" id="A0AAN6XHK4"/>
<proteinExistence type="predicted"/>